<evidence type="ECO:0000256" key="10">
    <source>
        <dbReference type="ARBA" id="ARBA00031449"/>
    </source>
</evidence>
<feature type="binding site" evidence="13">
    <location>
        <position position="26"/>
    </location>
    <ligand>
        <name>Zn(2+)</name>
        <dbReference type="ChEBI" id="CHEBI:29105"/>
    </ligand>
</feature>
<accession>A0AAX3FKC6</accession>
<protein>
    <recommendedName>
        <fullName evidence="5">6-carboxy-5,6,7,8-tetrahydropterin synthase</fullName>
        <ecNumber evidence="4">4.1.2.50</ecNumber>
    </recommendedName>
    <alternativeName>
        <fullName evidence="10">Queuosine biosynthesis protein QueD</fullName>
    </alternativeName>
</protein>
<feature type="binding site" evidence="13">
    <location>
        <position position="41"/>
    </location>
    <ligand>
        <name>Zn(2+)</name>
        <dbReference type="ChEBI" id="CHEBI:29105"/>
    </ligand>
</feature>
<dbReference type="Proteomes" id="UP000268529">
    <property type="component" value="Chromosome"/>
</dbReference>
<reference evidence="14 15" key="1">
    <citation type="submission" date="2018-12" db="EMBL/GenBank/DDBJ databases">
        <authorList>
            <consortium name="Pathogen Informatics"/>
        </authorList>
    </citation>
    <scope>NUCLEOTIDE SEQUENCE [LARGE SCALE GENOMIC DNA]</scope>
    <source>
        <strain evidence="14 15">NCTC8529</strain>
    </source>
</reference>
<gene>
    <name evidence="14" type="primary">queD</name>
    <name evidence="14" type="ORF">NCTC8529_00439</name>
</gene>
<evidence type="ECO:0000256" key="2">
    <source>
        <dbReference type="ARBA" id="ARBA00005061"/>
    </source>
</evidence>
<evidence type="ECO:0000256" key="11">
    <source>
        <dbReference type="ARBA" id="ARBA00048807"/>
    </source>
</evidence>
<dbReference type="Gene3D" id="3.30.479.10">
    <property type="entry name" value="6-pyruvoyl tetrahydropterin synthase/QueD"/>
    <property type="match status" value="1"/>
</dbReference>
<dbReference type="InterPro" id="IPR038418">
    <property type="entry name" value="6-PTP_synth/QueD_sf"/>
</dbReference>
<feature type="active site" description="Charge relay system" evidence="12">
    <location>
        <position position="83"/>
    </location>
</feature>
<keyword evidence="7" id="KW-0671">Queuosine biosynthesis</keyword>
<comment type="catalytic activity">
    <reaction evidence="11">
        <text>7,8-dihydroneopterin 3'-triphosphate + H2O = 6-carboxy-5,6,7,8-tetrahydropterin + triphosphate + acetaldehyde + 2 H(+)</text>
        <dbReference type="Rhea" id="RHEA:27966"/>
        <dbReference type="ChEBI" id="CHEBI:15343"/>
        <dbReference type="ChEBI" id="CHEBI:15377"/>
        <dbReference type="ChEBI" id="CHEBI:15378"/>
        <dbReference type="ChEBI" id="CHEBI:18036"/>
        <dbReference type="ChEBI" id="CHEBI:58462"/>
        <dbReference type="ChEBI" id="CHEBI:61032"/>
        <dbReference type="EC" id="4.1.2.50"/>
    </reaction>
</comment>
<name>A0AAX3FKC6_ACTEU</name>
<comment type="pathway">
    <text evidence="2">Purine metabolism; 7-cyano-7-deazaguanine biosynthesis.</text>
</comment>
<keyword evidence="8 13" id="KW-0862">Zinc</keyword>
<evidence type="ECO:0000256" key="1">
    <source>
        <dbReference type="ARBA" id="ARBA00002285"/>
    </source>
</evidence>
<evidence type="ECO:0000313" key="15">
    <source>
        <dbReference type="Proteomes" id="UP000268529"/>
    </source>
</evidence>
<dbReference type="PANTHER" id="PTHR12589">
    <property type="entry name" value="PYRUVOYL TETRAHYDROBIOPTERIN SYNTHASE"/>
    <property type="match status" value="1"/>
</dbReference>
<dbReference type="GO" id="GO:0070497">
    <property type="term" value="F:6-carboxytetrahydropterin synthase activity"/>
    <property type="evidence" value="ECO:0007669"/>
    <property type="project" value="UniProtKB-EC"/>
</dbReference>
<evidence type="ECO:0000313" key="14">
    <source>
        <dbReference type="EMBL" id="VEE89742.1"/>
    </source>
</evidence>
<dbReference type="PANTHER" id="PTHR12589:SF7">
    <property type="entry name" value="6-PYRUVOYL TETRAHYDROBIOPTERIN SYNTHASE"/>
    <property type="match status" value="1"/>
</dbReference>
<dbReference type="GO" id="GO:0046872">
    <property type="term" value="F:metal ion binding"/>
    <property type="evidence" value="ECO:0007669"/>
    <property type="project" value="UniProtKB-KW"/>
</dbReference>
<dbReference type="SUPFAM" id="SSF55620">
    <property type="entry name" value="Tetrahydrobiopterin biosynthesis enzymes-like"/>
    <property type="match status" value="1"/>
</dbReference>
<keyword evidence="6 13" id="KW-0479">Metal-binding</keyword>
<comment type="similarity">
    <text evidence="3">Belongs to the PTPS family. QueD subfamily.</text>
</comment>
<evidence type="ECO:0000256" key="8">
    <source>
        <dbReference type="ARBA" id="ARBA00022833"/>
    </source>
</evidence>
<feature type="active site" description="Proton acceptor" evidence="12">
    <location>
        <position position="35"/>
    </location>
</feature>
<dbReference type="PIRSF" id="PIRSF006113">
    <property type="entry name" value="PTP_synth"/>
    <property type="match status" value="1"/>
</dbReference>
<dbReference type="EMBL" id="LR134310">
    <property type="protein sequence ID" value="VEE89742.1"/>
    <property type="molecule type" value="Genomic_DNA"/>
</dbReference>
<dbReference type="GO" id="GO:0008616">
    <property type="term" value="P:tRNA queuosine(34) biosynthetic process"/>
    <property type="evidence" value="ECO:0007669"/>
    <property type="project" value="UniProtKB-KW"/>
</dbReference>
<evidence type="ECO:0000256" key="5">
    <source>
        <dbReference type="ARBA" id="ARBA00018141"/>
    </source>
</evidence>
<sequence>MSTYQKKQAVKKMFKIAKEFSFDMAHMLDGHDGKCQNLHGHTYKLQVEVSGDLVAEGAKRGMVMDYSDLKSVVKREILDPMDHAYIYDLNSDRESQVAKLLIDLNSKVYGIPSRTTAEEMAKYMFEKLEKVGLPVRLIRLWETPTSYCEYSR</sequence>
<evidence type="ECO:0000256" key="3">
    <source>
        <dbReference type="ARBA" id="ARBA00008900"/>
    </source>
</evidence>
<dbReference type="FunFam" id="3.30.479.10:FF:000011">
    <property type="entry name" value="6-carboxy-5,6,7,8-tetrahydropterin synthase"/>
    <property type="match status" value="1"/>
</dbReference>
<comment type="function">
    <text evidence="1">Catalyzes the conversion of 7,8-dihydroneopterin triphosphate (H2NTP) to 6-carboxy-5,6,7,8-tetrahydropterin (CPH4) and acetaldehyde.</text>
</comment>
<dbReference type="EC" id="4.1.2.50" evidence="4"/>
<dbReference type="NCBIfam" id="TIGR03367">
    <property type="entry name" value="queuosine_QueD"/>
    <property type="match status" value="1"/>
</dbReference>
<dbReference type="AlphaFoldDB" id="A0AAX3FKC6"/>
<keyword evidence="9 14" id="KW-0456">Lyase</keyword>
<dbReference type="Pfam" id="PF01242">
    <property type="entry name" value="PTPS"/>
    <property type="match status" value="1"/>
</dbReference>
<evidence type="ECO:0000256" key="12">
    <source>
        <dbReference type="PIRSR" id="PIRSR006113-1"/>
    </source>
</evidence>
<feature type="binding site" evidence="13">
    <location>
        <position position="39"/>
    </location>
    <ligand>
        <name>Zn(2+)</name>
        <dbReference type="ChEBI" id="CHEBI:29105"/>
    </ligand>
</feature>
<proteinExistence type="inferred from homology"/>
<feature type="active site" description="Charge relay system" evidence="12">
    <location>
        <position position="142"/>
    </location>
</feature>
<evidence type="ECO:0000256" key="9">
    <source>
        <dbReference type="ARBA" id="ARBA00023239"/>
    </source>
</evidence>
<evidence type="ECO:0000256" key="7">
    <source>
        <dbReference type="ARBA" id="ARBA00022785"/>
    </source>
</evidence>
<comment type="cofactor">
    <cofactor evidence="13">
        <name>Zn(2+)</name>
        <dbReference type="ChEBI" id="CHEBI:29105"/>
    </cofactor>
    <text evidence="13">Binds 1 zinc ion per subunit.</text>
</comment>
<dbReference type="InterPro" id="IPR007115">
    <property type="entry name" value="6-PTP_synth/QueD"/>
</dbReference>
<organism evidence="14 15">
    <name type="scientific">Actinobacillus equuli</name>
    <dbReference type="NCBI Taxonomy" id="718"/>
    <lineage>
        <taxon>Bacteria</taxon>
        <taxon>Pseudomonadati</taxon>
        <taxon>Pseudomonadota</taxon>
        <taxon>Gammaproteobacteria</taxon>
        <taxon>Pasteurellales</taxon>
        <taxon>Pasteurellaceae</taxon>
        <taxon>Actinobacillus</taxon>
    </lineage>
</organism>
<evidence type="ECO:0000256" key="13">
    <source>
        <dbReference type="PIRSR" id="PIRSR006113-2"/>
    </source>
</evidence>
<evidence type="ECO:0000256" key="4">
    <source>
        <dbReference type="ARBA" id="ARBA00012982"/>
    </source>
</evidence>
<evidence type="ECO:0000256" key="6">
    <source>
        <dbReference type="ARBA" id="ARBA00022723"/>
    </source>
</evidence>